<feature type="region of interest" description="Disordered" evidence="1">
    <location>
        <begin position="103"/>
        <end position="135"/>
    </location>
</feature>
<organism evidence="2 3">
    <name type="scientific">Triticum urartu</name>
    <name type="common">Red wild einkorn</name>
    <name type="synonym">Crithodium urartu</name>
    <dbReference type="NCBI Taxonomy" id="4572"/>
    <lineage>
        <taxon>Eukaryota</taxon>
        <taxon>Viridiplantae</taxon>
        <taxon>Streptophyta</taxon>
        <taxon>Embryophyta</taxon>
        <taxon>Tracheophyta</taxon>
        <taxon>Spermatophyta</taxon>
        <taxon>Magnoliopsida</taxon>
        <taxon>Liliopsida</taxon>
        <taxon>Poales</taxon>
        <taxon>Poaceae</taxon>
        <taxon>BOP clade</taxon>
        <taxon>Pooideae</taxon>
        <taxon>Triticodae</taxon>
        <taxon>Triticeae</taxon>
        <taxon>Triticinae</taxon>
        <taxon>Triticum</taxon>
    </lineage>
</organism>
<reference evidence="2" key="3">
    <citation type="submission" date="2022-06" db="UniProtKB">
        <authorList>
            <consortium name="EnsemblPlants"/>
        </authorList>
    </citation>
    <scope>IDENTIFICATION</scope>
</reference>
<dbReference type="Proteomes" id="UP000015106">
    <property type="component" value="Chromosome 1"/>
</dbReference>
<reference evidence="2" key="2">
    <citation type="submission" date="2018-03" db="EMBL/GenBank/DDBJ databases">
        <title>The Triticum urartu genome reveals the dynamic nature of wheat genome evolution.</title>
        <authorList>
            <person name="Ling H."/>
            <person name="Ma B."/>
            <person name="Shi X."/>
            <person name="Liu H."/>
            <person name="Dong L."/>
            <person name="Sun H."/>
            <person name="Cao Y."/>
            <person name="Gao Q."/>
            <person name="Zheng S."/>
            <person name="Li Y."/>
            <person name="Yu Y."/>
            <person name="Du H."/>
            <person name="Qi M."/>
            <person name="Li Y."/>
            <person name="Yu H."/>
            <person name="Cui Y."/>
            <person name="Wang N."/>
            <person name="Chen C."/>
            <person name="Wu H."/>
            <person name="Zhao Y."/>
            <person name="Zhang J."/>
            <person name="Li Y."/>
            <person name="Zhou W."/>
            <person name="Zhang B."/>
            <person name="Hu W."/>
            <person name="Eijk M."/>
            <person name="Tang J."/>
            <person name="Witsenboer H."/>
            <person name="Zhao S."/>
            <person name="Li Z."/>
            <person name="Zhang A."/>
            <person name="Wang D."/>
            <person name="Liang C."/>
        </authorList>
    </citation>
    <scope>NUCLEOTIDE SEQUENCE [LARGE SCALE GENOMIC DNA]</scope>
    <source>
        <strain evidence="2">cv. G1812</strain>
    </source>
</reference>
<proteinExistence type="predicted"/>
<evidence type="ECO:0000313" key="3">
    <source>
        <dbReference type="Proteomes" id="UP000015106"/>
    </source>
</evidence>
<feature type="compositionally biased region" description="Low complexity" evidence="1">
    <location>
        <begin position="208"/>
        <end position="221"/>
    </location>
</feature>
<feature type="region of interest" description="Disordered" evidence="1">
    <location>
        <begin position="1"/>
        <end position="73"/>
    </location>
</feature>
<feature type="compositionally biased region" description="Pro residues" evidence="1">
    <location>
        <begin position="21"/>
        <end position="47"/>
    </location>
</feature>
<feature type="compositionally biased region" description="Low complexity" evidence="1">
    <location>
        <begin position="107"/>
        <end position="130"/>
    </location>
</feature>
<accession>A0A8R7P2S0</accession>
<sequence length="221" mass="24534">MTHFCLGQKRARPDRFRLVPWPGPPLPLPPHPPTAPKPKPNPAPSLPPLLAARTLQGSLSIPPPHHPHSLPRPLAPHVRERFISPRRQPSPYQILLLSRTDVPAGHATPQSSRRAQSSPATAAPSSSPSPGSQRDEGVLFVRYAGGSCDRSMGRRTARRALLRLPRVRVRRLRLPRARLRLSRARLRRRRILADARRSRPYPRLLGGSSAPAISRRPSPQG</sequence>
<reference evidence="3" key="1">
    <citation type="journal article" date="2013" name="Nature">
        <title>Draft genome of the wheat A-genome progenitor Triticum urartu.</title>
        <authorList>
            <person name="Ling H.Q."/>
            <person name="Zhao S."/>
            <person name="Liu D."/>
            <person name="Wang J."/>
            <person name="Sun H."/>
            <person name="Zhang C."/>
            <person name="Fan H."/>
            <person name="Li D."/>
            <person name="Dong L."/>
            <person name="Tao Y."/>
            <person name="Gao C."/>
            <person name="Wu H."/>
            <person name="Li Y."/>
            <person name="Cui Y."/>
            <person name="Guo X."/>
            <person name="Zheng S."/>
            <person name="Wang B."/>
            <person name="Yu K."/>
            <person name="Liang Q."/>
            <person name="Yang W."/>
            <person name="Lou X."/>
            <person name="Chen J."/>
            <person name="Feng M."/>
            <person name="Jian J."/>
            <person name="Zhang X."/>
            <person name="Luo G."/>
            <person name="Jiang Y."/>
            <person name="Liu J."/>
            <person name="Wang Z."/>
            <person name="Sha Y."/>
            <person name="Zhang B."/>
            <person name="Wu H."/>
            <person name="Tang D."/>
            <person name="Shen Q."/>
            <person name="Xue P."/>
            <person name="Zou S."/>
            <person name="Wang X."/>
            <person name="Liu X."/>
            <person name="Wang F."/>
            <person name="Yang Y."/>
            <person name="An X."/>
            <person name="Dong Z."/>
            <person name="Zhang K."/>
            <person name="Zhang X."/>
            <person name="Luo M.C."/>
            <person name="Dvorak J."/>
            <person name="Tong Y."/>
            <person name="Wang J."/>
            <person name="Yang H."/>
            <person name="Li Z."/>
            <person name="Wang D."/>
            <person name="Zhang A."/>
            <person name="Wang J."/>
        </authorList>
    </citation>
    <scope>NUCLEOTIDE SEQUENCE</scope>
    <source>
        <strain evidence="3">cv. G1812</strain>
    </source>
</reference>
<evidence type="ECO:0000256" key="1">
    <source>
        <dbReference type="SAM" id="MobiDB-lite"/>
    </source>
</evidence>
<feature type="region of interest" description="Disordered" evidence="1">
    <location>
        <begin position="200"/>
        <end position="221"/>
    </location>
</feature>
<protein>
    <submittedName>
        <fullName evidence="2">Uncharacterized protein</fullName>
    </submittedName>
</protein>
<dbReference type="EnsemblPlants" id="TuG1812G0100001505.01.T01">
    <property type="protein sequence ID" value="TuG1812G0100001505.01.T01"/>
    <property type="gene ID" value="TuG1812G0100001505.01"/>
</dbReference>
<dbReference type="Gramene" id="TuG1812G0100001505.01.T01">
    <property type="protein sequence ID" value="TuG1812G0100001505.01.T01"/>
    <property type="gene ID" value="TuG1812G0100001505.01"/>
</dbReference>
<evidence type="ECO:0000313" key="2">
    <source>
        <dbReference type="EnsemblPlants" id="TuG1812G0100001505.01.T01"/>
    </source>
</evidence>
<dbReference type="AlphaFoldDB" id="A0A8R7P2S0"/>
<keyword evidence="3" id="KW-1185">Reference proteome</keyword>
<name>A0A8R7P2S0_TRIUA</name>